<accession>A0A1Y0EF93</accession>
<keyword evidence="2" id="KW-1185">Reference proteome</keyword>
<evidence type="ECO:0000313" key="2">
    <source>
        <dbReference type="Proteomes" id="UP000195273"/>
    </source>
</evidence>
<reference evidence="1 2" key="1">
    <citation type="submission" date="2017-05" db="EMBL/GenBank/DDBJ databases">
        <title>Genome Sequence of Loktanella vestfoldensis Strain SMR4r Isolated from a Culture of the Diatom Skeletonema marinoi.</title>
        <authorList>
            <person name="Topel M."/>
            <person name="Pinder M.I.M."/>
            <person name="Johansson O.N."/>
            <person name="Kourtchenko O."/>
            <person name="Godhe A."/>
            <person name="Clarke A.K."/>
        </authorList>
    </citation>
    <scope>NUCLEOTIDE SEQUENCE [LARGE SCALE GENOMIC DNA]</scope>
    <source>
        <strain evidence="1 2">SMR4r</strain>
    </source>
</reference>
<proteinExistence type="predicted"/>
<protein>
    <submittedName>
        <fullName evidence="1">Uncharacterized protein</fullName>
    </submittedName>
</protein>
<dbReference type="KEGG" id="lvs:LOKVESSMR4R_02986"/>
<name>A0A1Y0EF93_9RHOB</name>
<dbReference type="RefSeq" id="WP_087209973.1">
    <property type="nucleotide sequence ID" value="NZ_CP021431.1"/>
</dbReference>
<dbReference type="OrthoDB" id="7831129at2"/>
<dbReference type="EMBL" id="CP021431">
    <property type="protein sequence ID" value="ARU02275.1"/>
    <property type="molecule type" value="Genomic_DNA"/>
</dbReference>
<evidence type="ECO:0000313" key="1">
    <source>
        <dbReference type="EMBL" id="ARU02275.1"/>
    </source>
</evidence>
<gene>
    <name evidence="1" type="ORF">LOKVESSMR4R_02986</name>
</gene>
<dbReference type="Proteomes" id="UP000195273">
    <property type="component" value="Chromosome"/>
</dbReference>
<dbReference type="AlphaFoldDB" id="A0A1Y0EF93"/>
<organism evidence="1 2">
    <name type="scientific">Yoonia vestfoldensis</name>
    <dbReference type="NCBI Taxonomy" id="245188"/>
    <lineage>
        <taxon>Bacteria</taxon>
        <taxon>Pseudomonadati</taxon>
        <taxon>Pseudomonadota</taxon>
        <taxon>Alphaproteobacteria</taxon>
        <taxon>Rhodobacterales</taxon>
        <taxon>Paracoccaceae</taxon>
        <taxon>Yoonia</taxon>
    </lineage>
</organism>
<sequence>MTHDDRQQLVTRLTTLAADRCIFVGGARLLSRAGAPAPLPALIAEIDATVLARTLVFDIDGIVLRMAVAGRRLQGLIDVTGGAPPSPDLTGQVLVQDDLATTQMLGSFLAALCKDARQVTVRAQPAVPLGSPSDAGIPATTLARLWQMAKHGRAQSVMAHFLAANSPAIRDFIQITGGMITATQGDTAQLDLIWRNQLSAFQYRQKAIFPDQSGPLLVCLDTALAQDRAAAIAVTGEEVSIFAYHPAAISAILASWRSITA</sequence>